<evidence type="ECO:0000256" key="5">
    <source>
        <dbReference type="PIRSR" id="PIRSR004692-2"/>
    </source>
</evidence>
<dbReference type="GO" id="GO:0097367">
    <property type="term" value="F:carbohydrate derivative binding"/>
    <property type="evidence" value="ECO:0007669"/>
    <property type="project" value="InterPro"/>
</dbReference>
<feature type="binding site" evidence="5">
    <location>
        <position position="76"/>
    </location>
    <ligand>
        <name>Zn(2+)</name>
        <dbReference type="ChEBI" id="CHEBI:29105"/>
    </ligand>
</feature>
<dbReference type="FunFam" id="3.40.50.10490:FF:000011">
    <property type="entry name" value="Arabinose 5-phosphate isomerase"/>
    <property type="match status" value="1"/>
</dbReference>
<evidence type="ECO:0000259" key="8">
    <source>
        <dbReference type="PROSITE" id="PS51371"/>
    </source>
</evidence>
<evidence type="ECO:0000256" key="6">
    <source>
        <dbReference type="PIRSR" id="PIRSR004692-3"/>
    </source>
</evidence>
<reference evidence="10 11" key="1">
    <citation type="submission" date="2018-09" db="EMBL/GenBank/DDBJ databases">
        <title>Murine metabolic-syndrome-specific gut microbial biobank.</title>
        <authorList>
            <person name="Liu C."/>
        </authorList>
    </citation>
    <scope>NUCLEOTIDE SEQUENCE [LARGE SCALE GENOMIC DNA]</scope>
    <source>
        <strain evidence="10 11">0.1xD8-82</strain>
    </source>
</reference>
<dbReference type="InterPro" id="IPR046348">
    <property type="entry name" value="SIS_dom_sf"/>
</dbReference>
<dbReference type="InterPro" id="IPR035474">
    <property type="entry name" value="SIS_Kpsf"/>
</dbReference>
<keyword evidence="11" id="KW-1185">Reference proteome</keyword>
<organism evidence="10 11">
    <name type="scientific">Parablautia intestinalis</name>
    <dbReference type="NCBI Taxonomy" id="2320100"/>
    <lineage>
        <taxon>Bacteria</taxon>
        <taxon>Bacillati</taxon>
        <taxon>Bacillota</taxon>
        <taxon>Clostridia</taxon>
        <taxon>Lachnospirales</taxon>
        <taxon>Lachnospiraceae</taxon>
        <taxon>Parablautia</taxon>
    </lineage>
</organism>
<keyword evidence="10" id="KW-0413">Isomerase</keyword>
<keyword evidence="2" id="KW-0677">Repeat</keyword>
<comment type="caution">
    <text evidence="10">The sequence shown here is derived from an EMBL/GenBank/DDBJ whole genome shotgun (WGS) entry which is preliminary data.</text>
</comment>
<dbReference type="PROSITE" id="PS51371">
    <property type="entry name" value="CBS"/>
    <property type="match status" value="2"/>
</dbReference>
<dbReference type="SMART" id="SM00116">
    <property type="entry name" value="CBS"/>
    <property type="match status" value="2"/>
</dbReference>
<dbReference type="CDD" id="cd05014">
    <property type="entry name" value="SIS_Kpsf"/>
    <property type="match status" value="1"/>
</dbReference>
<evidence type="ECO:0000256" key="3">
    <source>
        <dbReference type="ARBA" id="ARBA00023122"/>
    </source>
</evidence>
<proteinExistence type="inferred from homology"/>
<dbReference type="InterPro" id="IPR050986">
    <property type="entry name" value="GutQ/KpsF_isomerases"/>
</dbReference>
<dbReference type="InterPro" id="IPR001347">
    <property type="entry name" value="SIS_dom"/>
</dbReference>
<dbReference type="Pfam" id="PF01380">
    <property type="entry name" value="SIS"/>
    <property type="match status" value="1"/>
</dbReference>
<dbReference type="InterPro" id="IPR004800">
    <property type="entry name" value="KdsD/KpsF-type"/>
</dbReference>
<comment type="similarity">
    <text evidence="1 4">Belongs to the SIS family. GutQ/KpsF subfamily.</text>
</comment>
<dbReference type="PANTHER" id="PTHR42745">
    <property type="match status" value="1"/>
</dbReference>
<dbReference type="GO" id="GO:0046872">
    <property type="term" value="F:metal ion binding"/>
    <property type="evidence" value="ECO:0007669"/>
    <property type="project" value="UniProtKB-KW"/>
</dbReference>
<gene>
    <name evidence="10" type="ORF">D7V94_20725</name>
</gene>
<dbReference type="Proteomes" id="UP000280696">
    <property type="component" value="Unassembled WGS sequence"/>
</dbReference>
<dbReference type="NCBIfam" id="TIGR00393">
    <property type="entry name" value="kpsF"/>
    <property type="match status" value="1"/>
</dbReference>
<evidence type="ECO:0000313" key="11">
    <source>
        <dbReference type="Proteomes" id="UP000280696"/>
    </source>
</evidence>
<feature type="site" description="Catalytically relevant" evidence="6">
    <location>
        <position position="146"/>
    </location>
</feature>
<evidence type="ECO:0000256" key="2">
    <source>
        <dbReference type="ARBA" id="ARBA00022737"/>
    </source>
</evidence>
<dbReference type="GO" id="GO:1901135">
    <property type="term" value="P:carbohydrate derivative metabolic process"/>
    <property type="evidence" value="ECO:0007669"/>
    <property type="project" value="InterPro"/>
</dbReference>
<keyword evidence="5" id="KW-0479">Metal-binding</keyword>
<dbReference type="Pfam" id="PF00571">
    <property type="entry name" value="CBS"/>
    <property type="match status" value="2"/>
</dbReference>
<evidence type="ECO:0000313" key="10">
    <source>
        <dbReference type="EMBL" id="RKI87613.1"/>
    </source>
</evidence>
<feature type="site" description="Catalytically relevant" evidence="6">
    <location>
        <position position="105"/>
    </location>
</feature>
<protein>
    <submittedName>
        <fullName evidence="10">KpsF/GutQ family sugar-phosphate isomerase</fullName>
    </submittedName>
</protein>
<feature type="domain" description="CBS" evidence="8">
    <location>
        <begin position="271"/>
        <end position="324"/>
    </location>
</feature>
<feature type="domain" description="CBS" evidence="8">
    <location>
        <begin position="204"/>
        <end position="262"/>
    </location>
</feature>
<dbReference type="Gene3D" id="3.10.580.10">
    <property type="entry name" value="CBS-domain"/>
    <property type="match status" value="1"/>
</dbReference>
<feature type="site" description="Catalytically relevant" evidence="6">
    <location>
        <position position="53"/>
    </location>
</feature>
<dbReference type="PANTHER" id="PTHR42745:SF1">
    <property type="entry name" value="ARABINOSE 5-PHOSPHATE ISOMERASE KDSD"/>
    <property type="match status" value="1"/>
</dbReference>
<dbReference type="AlphaFoldDB" id="A0A3A9AJE4"/>
<dbReference type="Gene3D" id="3.40.50.10490">
    <property type="entry name" value="Glucose-6-phosphate isomerase like protein, domain 1"/>
    <property type="match status" value="1"/>
</dbReference>
<evidence type="ECO:0000259" key="9">
    <source>
        <dbReference type="PROSITE" id="PS51464"/>
    </source>
</evidence>
<evidence type="ECO:0000256" key="4">
    <source>
        <dbReference type="PIRNR" id="PIRNR004692"/>
    </source>
</evidence>
<feature type="domain" description="SIS" evidence="9">
    <location>
        <begin position="35"/>
        <end position="178"/>
    </location>
</feature>
<evidence type="ECO:0000256" key="1">
    <source>
        <dbReference type="ARBA" id="ARBA00008165"/>
    </source>
</evidence>
<accession>A0A3A9AJE4</accession>
<sequence>MKPEHRIDCAKRIFDEEIRALTEIRNNLDITFSSIEERVISCKGKVILCGMGKSGHIARKISATLSSLGTPSFFLHPGEAMHGDLGMVSSEDIVILISHSGESMEIIQLLPSLKVIGAELIAITGNANSTLAKECNICQLLEVEKEACFLNLAPTSSTTSVLVYGDALAAVASLETGFGQSDFGVFHPAGTLGKRVLVKVGDIMATEDAVPFVKCGVKITDAIMEMSKKELGVIAIVNQNNELAGILTDGDLRRAIERKADLYGEVVDTIMTTNPKWIWKDILLVDALQKLKESRLNNFPVVDEHNCLIGMLTWQMIVREGIVL</sequence>
<name>A0A3A9AJE4_9FIRM</name>
<dbReference type="CDD" id="cd04604">
    <property type="entry name" value="CBS_pair_SIS_assoc"/>
    <property type="match status" value="1"/>
</dbReference>
<dbReference type="OrthoDB" id="9762536at2"/>
<dbReference type="GO" id="GO:0005975">
    <property type="term" value="P:carbohydrate metabolic process"/>
    <property type="evidence" value="ECO:0007669"/>
    <property type="project" value="InterPro"/>
</dbReference>
<evidence type="ECO:0000256" key="7">
    <source>
        <dbReference type="PROSITE-ProRule" id="PRU00703"/>
    </source>
</evidence>
<dbReference type="EMBL" id="RAYQ01000038">
    <property type="protein sequence ID" value="RKI87613.1"/>
    <property type="molecule type" value="Genomic_DNA"/>
</dbReference>
<keyword evidence="3 7" id="KW-0129">CBS domain</keyword>
<dbReference type="InterPro" id="IPR000644">
    <property type="entry name" value="CBS_dom"/>
</dbReference>
<dbReference type="RefSeq" id="WP_120472200.1">
    <property type="nucleotide sequence ID" value="NZ_RAYQ01000038.1"/>
</dbReference>
<dbReference type="GO" id="GO:0019146">
    <property type="term" value="F:arabinose-5-phosphate isomerase activity"/>
    <property type="evidence" value="ECO:0007669"/>
    <property type="project" value="UniProtKB-ARBA"/>
</dbReference>
<keyword evidence="5" id="KW-0862">Zinc</keyword>
<dbReference type="InterPro" id="IPR046342">
    <property type="entry name" value="CBS_dom_sf"/>
</dbReference>
<feature type="site" description="Catalytically relevant" evidence="6">
    <location>
        <position position="187"/>
    </location>
</feature>
<dbReference type="PROSITE" id="PS51464">
    <property type="entry name" value="SIS"/>
    <property type="match status" value="1"/>
</dbReference>
<dbReference type="PIRSF" id="PIRSF004692">
    <property type="entry name" value="KdsD_KpsF"/>
    <property type="match status" value="1"/>
</dbReference>
<dbReference type="SUPFAM" id="SSF53697">
    <property type="entry name" value="SIS domain"/>
    <property type="match status" value="1"/>
</dbReference>